<dbReference type="Proteomes" id="UP001374535">
    <property type="component" value="Chromosome 10"/>
</dbReference>
<evidence type="ECO:0000313" key="3">
    <source>
        <dbReference type="Proteomes" id="UP001374535"/>
    </source>
</evidence>
<sequence length="172" mass="19198">MNNINETIGATSQKAMVNPHIGGGKYADGISIRAFTIPNMLRTAPNHATITRLTIMNANSMYDYMANTLYRNASPVCNLHFSSSPINAFVAIHHELILQRDDHVLGESYPKGFCLDCTITKCARFWVYRVIRRISDFIYITKLSSYGIFAKANCTIRQGLAIRSPICFGSPT</sequence>
<evidence type="ECO:0000313" key="2">
    <source>
        <dbReference type="EMBL" id="WVY93500.1"/>
    </source>
</evidence>
<accession>A0AAQ3MKG9</accession>
<dbReference type="EMBL" id="CP144691">
    <property type="protein sequence ID" value="WVY93500.1"/>
    <property type="molecule type" value="Genomic_DNA"/>
</dbReference>
<gene>
    <name evidence="1" type="ORF">V8G54_031984</name>
    <name evidence="2" type="ORF">V8G54_032588</name>
</gene>
<reference evidence="1" key="2">
    <citation type="submission" date="2024-01" db="EMBL/GenBank/DDBJ databases">
        <authorList>
            <person name="Junaid A."/>
            <person name="Bhatia S."/>
        </authorList>
    </citation>
    <scope>NUCLEOTIDE SEQUENCE</scope>
    <source>
        <strain evidence="1">Urdbean</strain>
        <tissue evidence="1">Leaf</tissue>
    </source>
</reference>
<protein>
    <submittedName>
        <fullName evidence="1">Uncharacterized protein</fullName>
    </submittedName>
</protein>
<proteinExistence type="predicted"/>
<dbReference type="AlphaFoldDB" id="A0AAQ3MKG9"/>
<reference evidence="1 3" key="1">
    <citation type="journal article" date="2023" name="Life. Sci Alliance">
        <title>Evolutionary insights into 3D genome organization and epigenetic landscape of Vigna mungo.</title>
        <authorList>
            <person name="Junaid A."/>
            <person name="Singh B."/>
            <person name="Bhatia S."/>
        </authorList>
    </citation>
    <scope>NUCLEOTIDE SEQUENCE [LARGE SCALE GENOMIC DNA]</scope>
    <source>
        <strain evidence="1">Urdbean</strain>
    </source>
</reference>
<evidence type="ECO:0000313" key="1">
    <source>
        <dbReference type="EMBL" id="WVY92896.1"/>
    </source>
</evidence>
<organism evidence="1 3">
    <name type="scientific">Vigna mungo</name>
    <name type="common">Black gram</name>
    <name type="synonym">Phaseolus mungo</name>
    <dbReference type="NCBI Taxonomy" id="3915"/>
    <lineage>
        <taxon>Eukaryota</taxon>
        <taxon>Viridiplantae</taxon>
        <taxon>Streptophyta</taxon>
        <taxon>Embryophyta</taxon>
        <taxon>Tracheophyta</taxon>
        <taxon>Spermatophyta</taxon>
        <taxon>Magnoliopsida</taxon>
        <taxon>eudicotyledons</taxon>
        <taxon>Gunneridae</taxon>
        <taxon>Pentapetalae</taxon>
        <taxon>rosids</taxon>
        <taxon>fabids</taxon>
        <taxon>Fabales</taxon>
        <taxon>Fabaceae</taxon>
        <taxon>Papilionoideae</taxon>
        <taxon>50 kb inversion clade</taxon>
        <taxon>NPAAA clade</taxon>
        <taxon>indigoferoid/millettioid clade</taxon>
        <taxon>Phaseoleae</taxon>
        <taxon>Vigna</taxon>
    </lineage>
</organism>
<dbReference type="EMBL" id="CP144691">
    <property type="protein sequence ID" value="WVY92896.1"/>
    <property type="molecule type" value="Genomic_DNA"/>
</dbReference>
<keyword evidence="3" id="KW-1185">Reference proteome</keyword>
<name>A0AAQ3MKG9_VIGMU</name>